<sequence length="98" mass="11039">MGGSKIPYSRMVLKFKLTKDKNKNGIVYSKVGIERVGMLPQEYFKTTAAMRKELKEKYKEVVITSDDYTTAPADPVIDKEGFMDVDAAGDIPEELPFN</sequence>
<name>A0A645IW81_9ZZZZ</name>
<gene>
    <name evidence="1" type="ORF">SDC9_203352</name>
</gene>
<comment type="caution">
    <text evidence="1">The sequence shown here is derived from an EMBL/GenBank/DDBJ whole genome shotgun (WGS) entry which is preliminary data.</text>
</comment>
<proteinExistence type="predicted"/>
<dbReference type="AlphaFoldDB" id="A0A645IW81"/>
<accession>A0A645IW81</accession>
<reference evidence="1" key="1">
    <citation type="submission" date="2019-08" db="EMBL/GenBank/DDBJ databases">
        <authorList>
            <person name="Kucharzyk K."/>
            <person name="Murdoch R.W."/>
            <person name="Higgins S."/>
            <person name="Loffler F."/>
        </authorList>
    </citation>
    <scope>NUCLEOTIDE SEQUENCE</scope>
</reference>
<organism evidence="1">
    <name type="scientific">bioreactor metagenome</name>
    <dbReference type="NCBI Taxonomy" id="1076179"/>
    <lineage>
        <taxon>unclassified sequences</taxon>
        <taxon>metagenomes</taxon>
        <taxon>ecological metagenomes</taxon>
    </lineage>
</organism>
<evidence type="ECO:0000313" key="1">
    <source>
        <dbReference type="EMBL" id="MPN55668.1"/>
    </source>
</evidence>
<dbReference type="EMBL" id="VSSQ01125169">
    <property type="protein sequence ID" value="MPN55668.1"/>
    <property type="molecule type" value="Genomic_DNA"/>
</dbReference>
<protein>
    <submittedName>
        <fullName evidence="1">Uncharacterized protein</fullName>
    </submittedName>
</protein>